<reference evidence="1 2" key="2">
    <citation type="journal article" date="2013" name="Genome Biol. Evol.">
        <title>Genome sequencing of Giardia lamblia genotypes A2 and B isolates (DH and GS) and comparative analysis with the genomes of genotypes A1 and E (WB and Pig).</title>
        <authorList>
            <person name="Adam R.D."/>
            <person name="Dahlstrom E.W."/>
            <person name="Martens C.A."/>
            <person name="Bruno D.P."/>
            <person name="Barbian K.D."/>
            <person name="Ricklefs S.M."/>
            <person name="Hernandez M.M."/>
            <person name="Narla N.P."/>
            <person name="Patel R.B."/>
            <person name="Porcella S.F."/>
            <person name="Nash T.E."/>
        </authorList>
    </citation>
    <scope>NUCLEOTIDE SEQUENCE [LARGE SCALE GENOMIC DNA]</scope>
    <source>
        <strain evidence="1 2">GS</strain>
    </source>
</reference>
<sequence length="228" mass="25055">VKKIFLIRIVMSADLFKGLDALVRGSATQNHPQKSKGRTKKEIKKTEELVKKNPLREIQNTEMKRSPIIKTRQPVHDASTVLLKLGAADLHAPTGMLSTNDSYNSSRLMYSRMSKPSSTNENTKEIVDKASTSQNGYEGADQSRSASLQYALTIDDVATKIANDISRSQASQVLRAKIEMSTSNLDEIWHEPSQFSISQPLAHASTASFTTAKAKIPAGKPIIESTNL</sequence>
<feature type="non-terminal residue" evidence="1">
    <location>
        <position position="1"/>
    </location>
</feature>
<protein>
    <submittedName>
        <fullName evidence="1">Uncharacterized protein</fullName>
    </submittedName>
</protein>
<evidence type="ECO:0000313" key="1">
    <source>
        <dbReference type="EMBL" id="ESU41975.1"/>
    </source>
</evidence>
<dbReference type="VEuPathDB" id="GiardiaDB:QR46_3077"/>
<dbReference type="VEuPathDB" id="GiardiaDB:GL50803_007970"/>
<dbReference type="OrthoDB" id="10255825at2759"/>
<proteinExistence type="predicted"/>
<evidence type="ECO:0000313" key="2">
    <source>
        <dbReference type="Proteomes" id="UP000018040"/>
    </source>
</evidence>
<name>V6TY88_GIAIN</name>
<gene>
    <name evidence="1" type="ORF">GSB_154301</name>
</gene>
<dbReference type="VEuPathDB" id="GiardiaDB:GL50581_974"/>
<dbReference type="Proteomes" id="UP000018040">
    <property type="component" value="Unassembled WGS sequence"/>
</dbReference>
<dbReference type="AlphaFoldDB" id="V6TY88"/>
<accession>V6TY88</accession>
<dbReference type="VEuPathDB" id="GiardiaDB:DHA2_150195"/>
<reference evidence="2" key="1">
    <citation type="submission" date="2012-02" db="EMBL/GenBank/DDBJ databases">
        <title>Genome sequencing of Giardia lamblia Genotypes A2 and B isolates (DH and GS) and comparative analysis with the genomes of Genotypes A1 and E (WB and Pig).</title>
        <authorList>
            <person name="Adam R."/>
            <person name="Dahlstrom E."/>
            <person name="Martens C."/>
            <person name="Bruno D."/>
            <person name="Barbian K."/>
            <person name="Porcella S.F."/>
            <person name="Nash T."/>
        </authorList>
    </citation>
    <scope>NUCLEOTIDE SEQUENCE</scope>
    <source>
        <strain evidence="2">GS</strain>
    </source>
</reference>
<organism evidence="1 2">
    <name type="scientific">Giardia intestinalis</name>
    <name type="common">Giardia lamblia</name>
    <dbReference type="NCBI Taxonomy" id="5741"/>
    <lineage>
        <taxon>Eukaryota</taxon>
        <taxon>Metamonada</taxon>
        <taxon>Diplomonadida</taxon>
        <taxon>Hexamitidae</taxon>
        <taxon>Giardiinae</taxon>
        <taxon>Giardia</taxon>
    </lineage>
</organism>
<dbReference type="EMBL" id="AHHH01000101">
    <property type="protein sequence ID" value="ESU41975.1"/>
    <property type="molecule type" value="Genomic_DNA"/>
</dbReference>
<comment type="caution">
    <text evidence="1">The sequence shown here is derived from an EMBL/GenBank/DDBJ whole genome shotgun (WGS) entry which is preliminary data.</text>
</comment>